<dbReference type="EMBL" id="BAABME010001098">
    <property type="protein sequence ID" value="GAA0147552.1"/>
    <property type="molecule type" value="Genomic_DNA"/>
</dbReference>
<keyword evidence="3" id="KW-0378">Hydrolase</keyword>
<comment type="caution">
    <text evidence="3">The sequence shown here is derived from an EMBL/GenBank/DDBJ whole genome shotgun (WGS) entry which is preliminary data.</text>
</comment>
<gene>
    <name evidence="3" type="ORF">LIER_07223</name>
</gene>
<dbReference type="Proteomes" id="UP001454036">
    <property type="component" value="Unassembled WGS sequence"/>
</dbReference>
<dbReference type="GO" id="GO:0004185">
    <property type="term" value="F:serine-type carboxypeptidase activity"/>
    <property type="evidence" value="ECO:0007669"/>
    <property type="project" value="InterPro"/>
</dbReference>
<protein>
    <submittedName>
        <fullName evidence="3">Serine protease</fullName>
    </submittedName>
</protein>
<dbReference type="AlphaFoldDB" id="A0AAV3PC09"/>
<dbReference type="GO" id="GO:0006508">
    <property type="term" value="P:proteolysis"/>
    <property type="evidence" value="ECO:0007669"/>
    <property type="project" value="UniProtKB-KW"/>
</dbReference>
<sequence length="198" mass="21786">MEGKHVVDVNVSASESSEPVPEGNAAELLFKVYEDELKLAEAEIQAKTVRASELRTVRASELRTKISALRARVNPSVNAPAGTSAPRAGPLSSHMPLIPYEDDLLGHFLNIDEVKKLFGANETIKYATCSGLVGEILLDDMMKSAKYMVVYLVKNSKVLLYQGQNDLRDGVVSTEAWMKTMKWEGIQKFLEAEGRSGK</sequence>
<accession>A0AAV3PC09</accession>
<evidence type="ECO:0000313" key="4">
    <source>
        <dbReference type="Proteomes" id="UP001454036"/>
    </source>
</evidence>
<evidence type="ECO:0000256" key="2">
    <source>
        <dbReference type="SAM" id="MobiDB-lite"/>
    </source>
</evidence>
<evidence type="ECO:0000313" key="3">
    <source>
        <dbReference type="EMBL" id="GAA0147552.1"/>
    </source>
</evidence>
<comment type="similarity">
    <text evidence="1">Belongs to the peptidase S10 family.</text>
</comment>
<name>A0AAV3PC09_LITER</name>
<organism evidence="3 4">
    <name type="scientific">Lithospermum erythrorhizon</name>
    <name type="common">Purple gromwell</name>
    <name type="synonym">Lithospermum officinale var. erythrorhizon</name>
    <dbReference type="NCBI Taxonomy" id="34254"/>
    <lineage>
        <taxon>Eukaryota</taxon>
        <taxon>Viridiplantae</taxon>
        <taxon>Streptophyta</taxon>
        <taxon>Embryophyta</taxon>
        <taxon>Tracheophyta</taxon>
        <taxon>Spermatophyta</taxon>
        <taxon>Magnoliopsida</taxon>
        <taxon>eudicotyledons</taxon>
        <taxon>Gunneridae</taxon>
        <taxon>Pentapetalae</taxon>
        <taxon>asterids</taxon>
        <taxon>lamiids</taxon>
        <taxon>Boraginales</taxon>
        <taxon>Boraginaceae</taxon>
        <taxon>Boraginoideae</taxon>
        <taxon>Lithospermeae</taxon>
        <taxon>Lithospermum</taxon>
    </lineage>
</organism>
<feature type="compositionally biased region" description="Low complexity" evidence="2">
    <location>
        <begin position="11"/>
        <end position="20"/>
    </location>
</feature>
<evidence type="ECO:0000256" key="1">
    <source>
        <dbReference type="ARBA" id="ARBA00009431"/>
    </source>
</evidence>
<proteinExistence type="inferred from homology"/>
<feature type="region of interest" description="Disordered" evidence="2">
    <location>
        <begin position="1"/>
        <end position="20"/>
    </location>
</feature>
<keyword evidence="4" id="KW-1185">Reference proteome</keyword>
<dbReference type="InterPro" id="IPR029058">
    <property type="entry name" value="AB_hydrolase_fold"/>
</dbReference>
<dbReference type="Pfam" id="PF00450">
    <property type="entry name" value="Peptidase_S10"/>
    <property type="match status" value="1"/>
</dbReference>
<reference evidence="3 4" key="1">
    <citation type="submission" date="2024-01" db="EMBL/GenBank/DDBJ databases">
        <title>The complete chloroplast genome sequence of Lithospermum erythrorhizon: insights into the phylogenetic relationship among Boraginaceae species and the maternal lineages of purple gromwells.</title>
        <authorList>
            <person name="Okada T."/>
            <person name="Watanabe K."/>
        </authorList>
    </citation>
    <scope>NUCLEOTIDE SEQUENCE [LARGE SCALE GENOMIC DNA]</scope>
</reference>
<dbReference type="Gene3D" id="3.40.50.1820">
    <property type="entry name" value="alpha/beta hydrolase"/>
    <property type="match status" value="1"/>
</dbReference>
<dbReference type="SUPFAM" id="SSF53474">
    <property type="entry name" value="alpha/beta-Hydrolases"/>
    <property type="match status" value="1"/>
</dbReference>
<keyword evidence="3" id="KW-0645">Protease</keyword>
<dbReference type="InterPro" id="IPR001563">
    <property type="entry name" value="Peptidase_S10"/>
</dbReference>